<dbReference type="Pfam" id="PF00089">
    <property type="entry name" value="Trypsin"/>
    <property type="match status" value="1"/>
</dbReference>
<dbReference type="GO" id="GO:0004252">
    <property type="term" value="F:serine-type endopeptidase activity"/>
    <property type="evidence" value="ECO:0007669"/>
    <property type="project" value="InterPro"/>
</dbReference>
<feature type="chain" id="PRO_5042593311" evidence="7">
    <location>
        <begin position="20"/>
        <end position="267"/>
    </location>
</feature>
<dbReference type="InterPro" id="IPR043504">
    <property type="entry name" value="Peptidase_S1_PA_chymotrypsin"/>
</dbReference>
<gene>
    <name evidence="10" type="primary">LOC105367781</name>
</gene>
<evidence type="ECO:0000256" key="4">
    <source>
        <dbReference type="ARBA" id="ARBA00022801"/>
    </source>
</evidence>
<dbReference type="InterPro" id="IPR018114">
    <property type="entry name" value="TRYPSIN_HIS"/>
</dbReference>
<dbReference type="SUPFAM" id="SSF50494">
    <property type="entry name" value="Trypsin-like serine proteases"/>
    <property type="match status" value="1"/>
</dbReference>
<dbReference type="PANTHER" id="PTHR24276:SF96">
    <property type="entry name" value="PEPTIDASE S1 DOMAIN-CONTAINING PROTEIN"/>
    <property type="match status" value="1"/>
</dbReference>
<dbReference type="PANTHER" id="PTHR24276">
    <property type="entry name" value="POLYSERASE-RELATED"/>
    <property type="match status" value="1"/>
</dbReference>
<dbReference type="CDD" id="cd00190">
    <property type="entry name" value="Tryp_SPc"/>
    <property type="match status" value="1"/>
</dbReference>
<dbReference type="PRINTS" id="PR00722">
    <property type="entry name" value="CHYMOTRYPSIN"/>
</dbReference>
<dbReference type="GeneID" id="105367781"/>
<evidence type="ECO:0000313" key="9">
    <source>
        <dbReference type="Proteomes" id="UP000695007"/>
    </source>
</evidence>
<dbReference type="RefSeq" id="XP_011504867.1">
    <property type="nucleotide sequence ID" value="XM_011506565.1"/>
</dbReference>
<sequence>MSFTLIVGLFLSLYTVTFGRNARIIGGQVADIRQFPHSVSFKLIKNGNHFCGGSIITKLHVLTAAHCLSKYNYKNIRIYTGTEEYKITNRSSFTIESYKIHPMFTGELKEYSVLHHDIAIVTLNNCIEANEYQNYVRLPSKNPQADSIGLISGWGSTINDAKQHPEILQKATFTILSNYKCSSMLPFSIHNEQLCAFAGEGIGACFGDSGVGLINNGEIVGVASFVRPCAVGKPDIYTRVYSYIDFITAAINNTEYVPKLDNKCSIQ</sequence>
<dbReference type="GO" id="GO:0005576">
    <property type="term" value="C:extracellular region"/>
    <property type="evidence" value="ECO:0007669"/>
    <property type="project" value="UniProtKB-SubCell"/>
</dbReference>
<evidence type="ECO:0000256" key="1">
    <source>
        <dbReference type="ARBA" id="ARBA00004239"/>
    </source>
</evidence>
<dbReference type="InterPro" id="IPR001254">
    <property type="entry name" value="Trypsin_dom"/>
</dbReference>
<evidence type="ECO:0000256" key="6">
    <source>
        <dbReference type="ARBA" id="ARBA00023157"/>
    </source>
</evidence>
<dbReference type="GO" id="GO:0006508">
    <property type="term" value="P:proteolysis"/>
    <property type="evidence" value="ECO:0007669"/>
    <property type="project" value="UniProtKB-KW"/>
</dbReference>
<keyword evidence="3" id="KW-0645">Protease</keyword>
<dbReference type="Proteomes" id="UP000695007">
    <property type="component" value="Unplaced"/>
</dbReference>
<keyword evidence="4" id="KW-0378">Hydrolase</keyword>
<evidence type="ECO:0000256" key="2">
    <source>
        <dbReference type="ARBA" id="ARBA00007664"/>
    </source>
</evidence>
<evidence type="ECO:0000313" key="10">
    <source>
        <dbReference type="RefSeq" id="XP_011504867.1"/>
    </source>
</evidence>
<dbReference type="PROSITE" id="PS00134">
    <property type="entry name" value="TRYPSIN_HIS"/>
    <property type="match status" value="1"/>
</dbReference>
<keyword evidence="7" id="KW-0732">Signal</keyword>
<accession>A0AAJ7E1Y6</accession>
<comment type="similarity">
    <text evidence="2">Belongs to the peptidase S1 family.</text>
</comment>
<dbReference type="KEGG" id="csol:105367781"/>
<feature type="signal peptide" evidence="7">
    <location>
        <begin position="1"/>
        <end position="19"/>
    </location>
</feature>
<proteinExistence type="inferred from homology"/>
<evidence type="ECO:0000259" key="8">
    <source>
        <dbReference type="PROSITE" id="PS50240"/>
    </source>
</evidence>
<name>A0AAJ7E1Y6_9HYME</name>
<keyword evidence="9" id="KW-1185">Reference proteome</keyword>
<keyword evidence="6" id="KW-1015">Disulfide bond</keyword>
<comment type="subcellular location">
    <subcellularLocation>
        <location evidence="1">Secreted</location>
        <location evidence="1">Extracellular space</location>
    </subcellularLocation>
</comment>
<dbReference type="SMART" id="SM00020">
    <property type="entry name" value="Tryp_SPc"/>
    <property type="match status" value="1"/>
</dbReference>
<feature type="domain" description="Peptidase S1" evidence="8">
    <location>
        <begin position="24"/>
        <end position="252"/>
    </location>
</feature>
<keyword evidence="5" id="KW-0720">Serine protease</keyword>
<dbReference type="InterPro" id="IPR001314">
    <property type="entry name" value="Peptidase_S1A"/>
</dbReference>
<dbReference type="InterPro" id="IPR050430">
    <property type="entry name" value="Peptidase_S1"/>
</dbReference>
<evidence type="ECO:0000256" key="7">
    <source>
        <dbReference type="SAM" id="SignalP"/>
    </source>
</evidence>
<reference evidence="10" key="1">
    <citation type="submission" date="2025-08" db="UniProtKB">
        <authorList>
            <consortium name="RefSeq"/>
        </authorList>
    </citation>
    <scope>IDENTIFICATION</scope>
</reference>
<evidence type="ECO:0000256" key="3">
    <source>
        <dbReference type="ARBA" id="ARBA00022670"/>
    </source>
</evidence>
<evidence type="ECO:0000256" key="5">
    <source>
        <dbReference type="ARBA" id="ARBA00022825"/>
    </source>
</evidence>
<dbReference type="InterPro" id="IPR009003">
    <property type="entry name" value="Peptidase_S1_PA"/>
</dbReference>
<dbReference type="AlphaFoldDB" id="A0AAJ7E1Y6"/>
<dbReference type="PROSITE" id="PS50240">
    <property type="entry name" value="TRYPSIN_DOM"/>
    <property type="match status" value="1"/>
</dbReference>
<dbReference type="Gene3D" id="2.40.10.10">
    <property type="entry name" value="Trypsin-like serine proteases"/>
    <property type="match status" value="2"/>
</dbReference>
<protein>
    <submittedName>
        <fullName evidence="10">Chymotrypsin-1-like isoform X1</fullName>
    </submittedName>
</protein>
<dbReference type="FunFam" id="2.40.10.10:FF:000036">
    <property type="entry name" value="Trypsin beta"/>
    <property type="match status" value="1"/>
</dbReference>
<organism evidence="9 10">
    <name type="scientific">Ceratosolen solmsi marchali</name>
    <dbReference type="NCBI Taxonomy" id="326594"/>
    <lineage>
        <taxon>Eukaryota</taxon>
        <taxon>Metazoa</taxon>
        <taxon>Ecdysozoa</taxon>
        <taxon>Arthropoda</taxon>
        <taxon>Hexapoda</taxon>
        <taxon>Insecta</taxon>
        <taxon>Pterygota</taxon>
        <taxon>Neoptera</taxon>
        <taxon>Endopterygota</taxon>
        <taxon>Hymenoptera</taxon>
        <taxon>Apocrita</taxon>
        <taxon>Proctotrupomorpha</taxon>
        <taxon>Chalcidoidea</taxon>
        <taxon>Agaonidae</taxon>
        <taxon>Agaoninae</taxon>
        <taxon>Ceratosolen</taxon>
    </lineage>
</organism>